<evidence type="ECO:0000259" key="10">
    <source>
        <dbReference type="Pfam" id="PF01488"/>
    </source>
</evidence>
<comment type="caution">
    <text evidence="12">The sequence shown here is derived from an EMBL/GenBank/DDBJ whole genome shotgun (WGS) entry which is preliminary data.</text>
</comment>
<evidence type="ECO:0000256" key="8">
    <source>
        <dbReference type="HAMAP-Rule" id="MF_00087"/>
    </source>
</evidence>
<comment type="domain">
    <text evidence="8">Possesses an unusual extended V-shaped dimeric structure with each monomer consisting of three distinct domains arranged along a curved 'spinal' alpha-helix. The N-terminal catalytic domain specifically recognizes the glutamate moiety of the substrate. The second domain is the NADPH-binding domain, and the third C-terminal domain is responsible for dimerization.</text>
</comment>
<evidence type="ECO:0000313" key="12">
    <source>
        <dbReference type="EMBL" id="MDQ0672824.1"/>
    </source>
</evidence>
<dbReference type="SUPFAM" id="SSF69742">
    <property type="entry name" value="Glutamyl tRNA-reductase catalytic, N-terminal domain"/>
    <property type="match status" value="1"/>
</dbReference>
<feature type="binding site" evidence="8">
    <location>
        <position position="139"/>
    </location>
    <ligand>
        <name>substrate</name>
    </ligand>
</feature>
<proteinExistence type="inferred from homology"/>
<dbReference type="InterPro" id="IPR036291">
    <property type="entry name" value="NAD(P)-bd_dom_sf"/>
</dbReference>
<evidence type="ECO:0000256" key="3">
    <source>
        <dbReference type="ARBA" id="ARBA00012970"/>
    </source>
</evidence>
<protein>
    <recommendedName>
        <fullName evidence="3 8">Glutamyl-tRNA reductase</fullName>
        <shortName evidence="8">GluTR</shortName>
        <ecNumber evidence="3 8">1.2.1.70</ecNumber>
    </recommendedName>
</protein>
<dbReference type="RefSeq" id="WP_306633493.1">
    <property type="nucleotide sequence ID" value="NZ_JAUSXB010000001.1"/>
</dbReference>
<dbReference type="PROSITE" id="PS00747">
    <property type="entry name" value="GLUTR"/>
    <property type="match status" value="1"/>
</dbReference>
<feature type="site" description="Important for activity" evidence="8">
    <location>
        <position position="118"/>
    </location>
</feature>
<feature type="domain" description="Tetrapyrrole biosynthesis glutamyl-tRNA reductase dimerisation" evidence="9">
    <location>
        <begin position="335"/>
        <end position="431"/>
    </location>
</feature>
<dbReference type="NCBIfam" id="NF000750">
    <property type="entry name" value="PRK00045.3-4"/>
    <property type="match status" value="1"/>
</dbReference>
<gene>
    <name evidence="8" type="primary">hemA</name>
    <name evidence="12" type="ORF">QFZ36_000385</name>
</gene>
<feature type="binding site" evidence="8">
    <location>
        <begin position="133"/>
        <end position="135"/>
    </location>
    <ligand>
        <name>substrate</name>
    </ligand>
</feature>
<dbReference type="Pfam" id="PF01488">
    <property type="entry name" value="Shikimate_DH"/>
    <property type="match status" value="1"/>
</dbReference>
<comment type="catalytic activity">
    <reaction evidence="7 8">
        <text>(S)-4-amino-5-oxopentanoate + tRNA(Glu) + NADP(+) = L-glutamyl-tRNA(Glu) + NADPH + H(+)</text>
        <dbReference type="Rhea" id="RHEA:12344"/>
        <dbReference type="Rhea" id="RHEA-COMP:9663"/>
        <dbReference type="Rhea" id="RHEA-COMP:9680"/>
        <dbReference type="ChEBI" id="CHEBI:15378"/>
        <dbReference type="ChEBI" id="CHEBI:57501"/>
        <dbReference type="ChEBI" id="CHEBI:57783"/>
        <dbReference type="ChEBI" id="CHEBI:58349"/>
        <dbReference type="ChEBI" id="CHEBI:78442"/>
        <dbReference type="ChEBI" id="CHEBI:78520"/>
        <dbReference type="EC" id="1.2.1.70"/>
    </reaction>
</comment>
<dbReference type="Proteomes" id="UP001236806">
    <property type="component" value="Unassembled WGS sequence"/>
</dbReference>
<keyword evidence="5 8" id="KW-0560">Oxidoreductase</keyword>
<dbReference type="Gene3D" id="3.30.460.30">
    <property type="entry name" value="Glutamyl-tRNA reductase, N-terminal domain"/>
    <property type="match status" value="1"/>
</dbReference>
<feature type="binding site" evidence="8">
    <location>
        <begin position="210"/>
        <end position="215"/>
    </location>
    <ligand>
        <name>NADP(+)</name>
        <dbReference type="ChEBI" id="CHEBI:58349"/>
    </ligand>
</feature>
<dbReference type="PANTHER" id="PTHR43013:SF1">
    <property type="entry name" value="GLUTAMYL-TRNA REDUCTASE"/>
    <property type="match status" value="1"/>
</dbReference>
<dbReference type="Pfam" id="PF05201">
    <property type="entry name" value="GlutR_N"/>
    <property type="match status" value="1"/>
</dbReference>
<comment type="subunit">
    <text evidence="8">Homodimer.</text>
</comment>
<keyword evidence="6 8" id="KW-0627">Porphyrin biosynthesis</keyword>
<comment type="function">
    <text evidence="8">Catalyzes the NADPH-dependent reduction of glutamyl-tRNA(Glu) to glutamate 1-semialdehyde (GSA).</text>
</comment>
<dbReference type="HAMAP" id="MF_00087">
    <property type="entry name" value="Glu_tRNA_reductase"/>
    <property type="match status" value="1"/>
</dbReference>
<organism evidence="12 13">
    <name type="scientific">Pseudarthrobacter siccitolerans</name>
    <dbReference type="NCBI Taxonomy" id="861266"/>
    <lineage>
        <taxon>Bacteria</taxon>
        <taxon>Bacillati</taxon>
        <taxon>Actinomycetota</taxon>
        <taxon>Actinomycetes</taxon>
        <taxon>Micrococcales</taxon>
        <taxon>Micrococcaceae</taxon>
        <taxon>Pseudarthrobacter</taxon>
    </lineage>
</organism>
<dbReference type="SUPFAM" id="SSF69075">
    <property type="entry name" value="Glutamyl tRNA-reductase dimerization domain"/>
    <property type="match status" value="1"/>
</dbReference>
<feature type="domain" description="Glutamyl-tRNA reductase N-terminal" evidence="11">
    <location>
        <begin position="43"/>
        <end position="173"/>
    </location>
</feature>
<comment type="pathway">
    <text evidence="1 8">Porphyrin-containing compound metabolism; protoporphyrin-IX biosynthesis; 5-aminolevulinate from L-glutamyl-tRNA(Glu): step 1/2.</text>
</comment>
<dbReference type="Gene3D" id="3.40.50.720">
    <property type="entry name" value="NAD(P)-binding Rossmann-like Domain"/>
    <property type="match status" value="1"/>
</dbReference>
<dbReference type="SUPFAM" id="SSF51735">
    <property type="entry name" value="NAD(P)-binding Rossmann-fold domains"/>
    <property type="match status" value="1"/>
</dbReference>
<dbReference type="InterPro" id="IPR000343">
    <property type="entry name" value="4pyrrol_synth_GluRdtase"/>
</dbReference>
<evidence type="ECO:0000256" key="7">
    <source>
        <dbReference type="ARBA" id="ARBA00047464"/>
    </source>
</evidence>
<feature type="domain" description="Quinate/shikimate 5-dehydrogenase/glutamyl-tRNA reductase" evidence="10">
    <location>
        <begin position="200"/>
        <end position="321"/>
    </location>
</feature>
<evidence type="ECO:0000256" key="2">
    <source>
        <dbReference type="ARBA" id="ARBA00005916"/>
    </source>
</evidence>
<evidence type="ECO:0000259" key="9">
    <source>
        <dbReference type="Pfam" id="PF00745"/>
    </source>
</evidence>
<name>A0ABU0PFT7_9MICC</name>
<dbReference type="InterPro" id="IPR036343">
    <property type="entry name" value="GluRdtase_N_sf"/>
</dbReference>
<sequence>MTATLDAAGSGCPGPVEPPVLLVLVSRYRYLDADSIARLQSAAPLIMQDLPGRSRAVSGCVVLSTCNRFEIYCEIAPAPEAGKACADALEAVSSCSRLPLATLRALFECRIGPAVAEHLFGVACGLDSLVIGEREIAGQIRRALAAAQAAGTATGLLIRLLQGALRTAKDVGTRARLGGAGTSVASVAINLAVSRLSPLMLSDLSVVVIGSGSYAACIMSLLARGKCSNVTVFSRSGRTAAFAAAHAVAAVTEAELQAAIGRANVVIGCSGNGSRIGTSVMARQQKDPKPLVALDLAPNRDFDPDVGELAGVDLITLEAVRRAAPQTDSAQIQLARMLIRDSACRFYEQESLRTIDAAIIALRHHLHQALEREMENVRKRNGASTSAEETARVLRRFVRQVLHTPSVRARELAAAGRRDEYMAALEALFGISVHLAQPAGVPNALEQ</sequence>
<dbReference type="GO" id="GO:0008883">
    <property type="term" value="F:glutamyl-tRNA reductase activity"/>
    <property type="evidence" value="ECO:0007669"/>
    <property type="project" value="UniProtKB-EC"/>
</dbReference>
<evidence type="ECO:0000256" key="1">
    <source>
        <dbReference type="ARBA" id="ARBA00005059"/>
    </source>
</evidence>
<keyword evidence="4 8" id="KW-0521">NADP</keyword>
<dbReference type="InterPro" id="IPR015896">
    <property type="entry name" value="4pyrrol_synth_GluRdtase_dimer"/>
</dbReference>
<evidence type="ECO:0000256" key="5">
    <source>
        <dbReference type="ARBA" id="ARBA00023002"/>
    </source>
</evidence>
<dbReference type="PANTHER" id="PTHR43013">
    <property type="entry name" value="GLUTAMYL-TRNA REDUCTASE"/>
    <property type="match status" value="1"/>
</dbReference>
<comment type="miscellaneous">
    <text evidence="8">During catalysis, the active site Cys acts as a nucleophile attacking the alpha-carbonyl group of tRNA-bound glutamate with the formation of a thioester intermediate between enzyme and glutamate, and the concomitant release of tRNA(Glu). The thioester intermediate is finally reduced by direct hydride transfer from NADPH, to form the product GSA.</text>
</comment>
<accession>A0ABU0PFT7</accession>
<dbReference type="EC" id="1.2.1.70" evidence="3 8"/>
<keyword evidence="13" id="KW-1185">Reference proteome</keyword>
<dbReference type="EMBL" id="JAUSXB010000001">
    <property type="protein sequence ID" value="MDQ0672824.1"/>
    <property type="molecule type" value="Genomic_DNA"/>
</dbReference>
<comment type="similarity">
    <text evidence="2 8">Belongs to the glutamyl-tRNA reductase family.</text>
</comment>
<evidence type="ECO:0000256" key="4">
    <source>
        <dbReference type="ARBA" id="ARBA00022857"/>
    </source>
</evidence>
<evidence type="ECO:0000259" key="11">
    <source>
        <dbReference type="Pfam" id="PF05201"/>
    </source>
</evidence>
<feature type="binding site" evidence="8">
    <location>
        <begin position="65"/>
        <end position="68"/>
    </location>
    <ligand>
        <name>substrate</name>
    </ligand>
</feature>
<dbReference type="Pfam" id="PF00745">
    <property type="entry name" value="GlutR_dimer"/>
    <property type="match status" value="1"/>
</dbReference>
<dbReference type="InterPro" id="IPR006151">
    <property type="entry name" value="Shikm_DH/Glu-tRNA_Rdtase"/>
</dbReference>
<dbReference type="InterPro" id="IPR018214">
    <property type="entry name" value="GluRdtase_CS"/>
</dbReference>
<feature type="binding site" evidence="8">
    <location>
        <position position="128"/>
    </location>
    <ligand>
        <name>substrate</name>
    </ligand>
</feature>
<reference evidence="12 13" key="1">
    <citation type="submission" date="2023-07" db="EMBL/GenBank/DDBJ databases">
        <title>Comparative genomics of wheat-associated soil bacteria to identify genetic determinants of phenazine resistance.</title>
        <authorList>
            <person name="Mouncey N."/>
        </authorList>
    </citation>
    <scope>NUCLEOTIDE SEQUENCE [LARGE SCALE GENOMIC DNA]</scope>
    <source>
        <strain evidence="12 13">W1I3</strain>
    </source>
</reference>
<dbReference type="PIRSF" id="PIRSF000445">
    <property type="entry name" value="4pyrrol_synth_GluRdtase"/>
    <property type="match status" value="1"/>
</dbReference>
<evidence type="ECO:0000313" key="13">
    <source>
        <dbReference type="Proteomes" id="UP001236806"/>
    </source>
</evidence>
<dbReference type="InterPro" id="IPR015895">
    <property type="entry name" value="4pyrrol_synth_GluRdtase_N"/>
</dbReference>
<dbReference type="InterPro" id="IPR036453">
    <property type="entry name" value="GluRdtase_dimer_dom_sf"/>
</dbReference>
<evidence type="ECO:0000256" key="6">
    <source>
        <dbReference type="ARBA" id="ARBA00023244"/>
    </source>
</evidence>
<feature type="active site" description="Nucleophile" evidence="8">
    <location>
        <position position="66"/>
    </location>
</feature>